<feature type="domain" description="DNA2/NAM7 helicase helicase" evidence="8">
    <location>
        <begin position="570"/>
        <end position="850"/>
    </location>
</feature>
<evidence type="ECO:0000256" key="6">
    <source>
        <dbReference type="SAM" id="MobiDB-lite"/>
    </source>
</evidence>
<dbReference type="InterPro" id="IPR027417">
    <property type="entry name" value="P-loop_NTPase"/>
</dbReference>
<evidence type="ECO:0000256" key="4">
    <source>
        <dbReference type="ARBA" id="ARBA00022806"/>
    </source>
</evidence>
<dbReference type="AlphaFoldDB" id="F9X8N3"/>
<dbReference type="Gene3D" id="3.40.50.300">
    <property type="entry name" value="P-loop containing nucleotide triphosphate hydrolases"/>
    <property type="match status" value="2"/>
</dbReference>
<accession>F9X8N3</accession>
<dbReference type="RefSeq" id="XP_003853143.1">
    <property type="nucleotide sequence ID" value="XM_003853095.1"/>
</dbReference>
<dbReference type="PANTHER" id="PTHR43788">
    <property type="entry name" value="DNA2/NAM7 HELICASE FAMILY MEMBER"/>
    <property type="match status" value="1"/>
</dbReference>
<keyword evidence="7" id="KW-0472">Membrane</keyword>
<evidence type="ECO:0000313" key="10">
    <source>
        <dbReference type="EMBL" id="EGP88119.1"/>
    </source>
</evidence>
<feature type="region of interest" description="Disordered" evidence="6">
    <location>
        <begin position="654"/>
        <end position="677"/>
    </location>
</feature>
<evidence type="ECO:0000256" key="7">
    <source>
        <dbReference type="SAM" id="Phobius"/>
    </source>
</evidence>
<feature type="domain" description="DNA2/NAM7 helicase-like C-terminal" evidence="9">
    <location>
        <begin position="869"/>
        <end position="1089"/>
    </location>
</feature>
<dbReference type="OrthoDB" id="6513042at2759"/>
<evidence type="ECO:0000259" key="8">
    <source>
        <dbReference type="Pfam" id="PF13086"/>
    </source>
</evidence>
<feature type="transmembrane region" description="Helical" evidence="7">
    <location>
        <begin position="12"/>
        <end position="32"/>
    </location>
</feature>
<dbReference type="Pfam" id="PF13086">
    <property type="entry name" value="AAA_11"/>
    <property type="match status" value="1"/>
</dbReference>
<evidence type="ECO:0000256" key="2">
    <source>
        <dbReference type="ARBA" id="ARBA00022741"/>
    </source>
</evidence>
<reference evidence="10 11" key="1">
    <citation type="journal article" date="2011" name="PLoS Genet.">
        <title>Finished genome of the fungal wheat pathogen Mycosphaerella graminicola reveals dispensome structure, chromosome plasticity, and stealth pathogenesis.</title>
        <authorList>
            <person name="Goodwin S.B."/>
            <person name="Ben M'barek S."/>
            <person name="Dhillon B."/>
            <person name="Wittenberg A.H.J."/>
            <person name="Crane C.F."/>
            <person name="Hane J.K."/>
            <person name="Foster A.J."/>
            <person name="Van der Lee T.A.J."/>
            <person name="Grimwood J."/>
            <person name="Aerts A."/>
            <person name="Antoniw J."/>
            <person name="Bailey A."/>
            <person name="Bluhm B."/>
            <person name="Bowler J."/>
            <person name="Bristow J."/>
            <person name="van der Burgt A."/>
            <person name="Canto-Canche B."/>
            <person name="Churchill A.C.L."/>
            <person name="Conde-Ferraez L."/>
            <person name="Cools H.J."/>
            <person name="Coutinho P.M."/>
            <person name="Csukai M."/>
            <person name="Dehal P."/>
            <person name="De Wit P."/>
            <person name="Donzelli B."/>
            <person name="van de Geest H.C."/>
            <person name="van Ham R.C.H.J."/>
            <person name="Hammond-Kosack K.E."/>
            <person name="Henrissat B."/>
            <person name="Kilian A."/>
            <person name="Kobayashi A.K."/>
            <person name="Koopmann E."/>
            <person name="Kourmpetis Y."/>
            <person name="Kuzniar A."/>
            <person name="Lindquist E."/>
            <person name="Lombard V."/>
            <person name="Maliepaard C."/>
            <person name="Martins N."/>
            <person name="Mehrabi R."/>
            <person name="Nap J.P.H."/>
            <person name="Ponomarenko A."/>
            <person name="Rudd J.J."/>
            <person name="Salamov A."/>
            <person name="Schmutz J."/>
            <person name="Schouten H.J."/>
            <person name="Shapiro H."/>
            <person name="Stergiopoulos I."/>
            <person name="Torriani S.F.F."/>
            <person name="Tu H."/>
            <person name="de Vries R.P."/>
            <person name="Waalwijk C."/>
            <person name="Ware S.B."/>
            <person name="Wiebenga A."/>
            <person name="Zwiers L.-H."/>
            <person name="Oliver R.P."/>
            <person name="Grigoriev I.V."/>
            <person name="Kema G.H.J."/>
        </authorList>
    </citation>
    <scope>NUCLEOTIDE SEQUENCE [LARGE SCALE GENOMIC DNA]</scope>
    <source>
        <strain evidence="11">CBS 115943 / IPO323</strain>
    </source>
</reference>
<evidence type="ECO:0000313" key="11">
    <source>
        <dbReference type="Proteomes" id="UP000008062"/>
    </source>
</evidence>
<dbReference type="PANTHER" id="PTHR43788:SF8">
    <property type="entry name" value="DNA-BINDING PROTEIN SMUBP-2"/>
    <property type="match status" value="1"/>
</dbReference>
<sequence length="1160" mass="129304">MQFTVQRHAMSYVPLLISTTLLCVHVCFITAASHPEAHITGGGSYSDPPRGTAVVNASGTRPPTLVAPSHGLTKNMNIDKYTFNTYQISTTSITHSATMARPLQQVLAYRKDLVDAVTCGPVTDSTTLVNLHKPDEDTGNGKLVACLTGIARPAKSCFLVLENGETLGFSFARGEAPYYLQFTFNRLLTAPAARVECLIPTGTPGESPLKVSLEFAFTNEARQSEHIALEKFEVQPRVERLGRRKDEIVFDSYGASCEGLVNAEKKASALGEPVARILTVLRGLITNRSGTTLRFRFFNPIESWDSALPVVLPYIDGRNKLPSLLLPAWSTLWPPKPERSIAELLKAPAPHPMVQFECGPFTTPTQACVEYYESARIQHLEEDTALGQWKAVDHFGTLYQVGGAVVMALRFGDFKQLGGPGVGHFSLPDKLTVKMRWENRAGDQFHCDAARSTLPIQLPSVHDALFIITKANDKMLDACVKPSDDIQGEILNIHVTSSENKFTLTSKLSAAINLVHPDSSRWHDLLMNHDNSALETVDLAMKRVDDVEITPEIEEAVESAMRWLLTFQNWNEEQLIALRSLRSAVGSMVLISGPAGTGKTLVLQALCAFFYKLGLHVLVLAPANSNVKDFMAKLNKLFPEIDATRVFPSSKDFSPDKIAKKAHRGEDPKNSTQGPLQEADTDILEFDMVRAEVDSRDKRQKFDDCGLAAQVLKLAREGEMSNVEEIAGVSEDSWAILRACIQKATEGTFDWRNVKDVQKYQKAYDACKAHHMALCRLVATTTGNFRCDDIVNNWAMEKHGVKCNGIIYVLEEAAKDTEIDSISPMVFPEYRHKITGVVMLGDERQLEPCNTSAKGQLCFNNFTDRLSIPLLSRLKGEGFPCTELVVQHRMSKHIANWPSQNFYAGGMLNGPGTEHTLANKKPGLYYCAMNIISRLDASFSTTADPINQDKALRTHYFSITGTRDSSKRSPFVNEHVRFFFNEIFWDLHAYYGESMNENVMIICAYKGTKQIYQEAMSYLQKKHQIPACQLPQLLTIDSSQGCEAPVTIIDCAVQQYDPRLKNKHIGFVDDDKRMNVAMTRSQDVRWVLGGACSVALRKDRSKEVATPAYVRYRDEVEGTGELTKLPMQKLRQGEDWIKKLEKRTVCCGLKFRDEVTESEE</sequence>
<dbReference type="Pfam" id="PF13087">
    <property type="entry name" value="AAA_12"/>
    <property type="match status" value="1"/>
</dbReference>
<gene>
    <name evidence="10" type="ORF">MYCGRDRAFT_92854</name>
</gene>
<dbReference type="InterPro" id="IPR041679">
    <property type="entry name" value="DNA2/NAM7-like_C"/>
</dbReference>
<dbReference type="eggNOG" id="KOG1801">
    <property type="taxonomic scope" value="Eukaryota"/>
</dbReference>
<evidence type="ECO:0000256" key="3">
    <source>
        <dbReference type="ARBA" id="ARBA00022801"/>
    </source>
</evidence>
<dbReference type="GO" id="GO:0043139">
    <property type="term" value="F:5'-3' DNA helicase activity"/>
    <property type="evidence" value="ECO:0007669"/>
    <property type="project" value="TreeGrafter"/>
</dbReference>
<proteinExistence type="inferred from homology"/>
<evidence type="ECO:0000256" key="5">
    <source>
        <dbReference type="ARBA" id="ARBA00022840"/>
    </source>
</evidence>
<keyword evidence="2" id="KW-0547">Nucleotide-binding</keyword>
<organism evidence="10 11">
    <name type="scientific">Zymoseptoria tritici (strain CBS 115943 / IPO323)</name>
    <name type="common">Speckled leaf blotch fungus</name>
    <name type="synonym">Septoria tritici</name>
    <dbReference type="NCBI Taxonomy" id="336722"/>
    <lineage>
        <taxon>Eukaryota</taxon>
        <taxon>Fungi</taxon>
        <taxon>Dikarya</taxon>
        <taxon>Ascomycota</taxon>
        <taxon>Pezizomycotina</taxon>
        <taxon>Dothideomycetes</taxon>
        <taxon>Dothideomycetidae</taxon>
        <taxon>Mycosphaerellales</taxon>
        <taxon>Mycosphaerellaceae</taxon>
        <taxon>Zymoseptoria</taxon>
    </lineage>
</organism>
<keyword evidence="7" id="KW-1133">Transmembrane helix</keyword>
<keyword evidence="5" id="KW-0067">ATP-binding</keyword>
<dbReference type="EMBL" id="CM001199">
    <property type="protein sequence ID" value="EGP88119.1"/>
    <property type="molecule type" value="Genomic_DNA"/>
</dbReference>
<name>F9X8N3_ZYMTI</name>
<dbReference type="InterPro" id="IPR050534">
    <property type="entry name" value="Coronavir_polyprotein_1ab"/>
</dbReference>
<feature type="compositionally biased region" description="Basic and acidic residues" evidence="6">
    <location>
        <begin position="654"/>
        <end position="669"/>
    </location>
</feature>
<keyword evidence="7" id="KW-0812">Transmembrane</keyword>
<protein>
    <submittedName>
        <fullName evidence="10">Uncharacterized protein</fullName>
    </submittedName>
</protein>
<dbReference type="InParanoid" id="F9X8N3"/>
<keyword evidence="3" id="KW-0378">Hydrolase</keyword>
<dbReference type="GeneID" id="13399752"/>
<dbReference type="Proteomes" id="UP000008062">
    <property type="component" value="Chromosome 4"/>
</dbReference>
<evidence type="ECO:0000256" key="1">
    <source>
        <dbReference type="ARBA" id="ARBA00007913"/>
    </source>
</evidence>
<keyword evidence="11" id="KW-1185">Reference proteome</keyword>
<dbReference type="STRING" id="336722.F9X8N3"/>
<dbReference type="SUPFAM" id="SSF52540">
    <property type="entry name" value="P-loop containing nucleoside triphosphate hydrolases"/>
    <property type="match status" value="1"/>
</dbReference>
<comment type="similarity">
    <text evidence="1">Belongs to the DNA2/NAM7 helicase family.</text>
</comment>
<dbReference type="GO" id="GO:0016787">
    <property type="term" value="F:hydrolase activity"/>
    <property type="evidence" value="ECO:0007669"/>
    <property type="project" value="UniProtKB-KW"/>
</dbReference>
<dbReference type="KEGG" id="ztr:MYCGRDRAFT_92854"/>
<evidence type="ECO:0000259" key="9">
    <source>
        <dbReference type="Pfam" id="PF13087"/>
    </source>
</evidence>
<dbReference type="GO" id="GO:0005524">
    <property type="term" value="F:ATP binding"/>
    <property type="evidence" value="ECO:0007669"/>
    <property type="project" value="UniProtKB-KW"/>
</dbReference>
<keyword evidence="4" id="KW-0347">Helicase</keyword>
<dbReference type="HOGENOM" id="CLU_275364_0_0_1"/>
<dbReference type="InterPro" id="IPR041677">
    <property type="entry name" value="DNA2/NAM7_AAA_11"/>
</dbReference>